<dbReference type="Pfam" id="PF04390">
    <property type="entry name" value="LptE"/>
    <property type="match status" value="1"/>
</dbReference>
<evidence type="ECO:0000313" key="1">
    <source>
        <dbReference type="EMBL" id="PIW65846.1"/>
    </source>
</evidence>
<reference evidence="1 2" key="1">
    <citation type="submission" date="2017-09" db="EMBL/GenBank/DDBJ databases">
        <title>Depth-based differentiation of microbial function through sediment-hosted aquifers and enrichment of novel symbionts in the deep terrestrial subsurface.</title>
        <authorList>
            <person name="Probst A.J."/>
            <person name="Ladd B."/>
            <person name="Jarett J.K."/>
            <person name="Geller-Mcgrath D.E."/>
            <person name="Sieber C.M."/>
            <person name="Emerson J.B."/>
            <person name="Anantharaman K."/>
            <person name="Thomas B.C."/>
            <person name="Malmstrom R."/>
            <person name="Stieglmeier M."/>
            <person name="Klingl A."/>
            <person name="Woyke T."/>
            <person name="Ryan C.M."/>
            <person name="Banfield J.F."/>
        </authorList>
    </citation>
    <scope>NUCLEOTIDE SEQUENCE [LARGE SCALE GENOMIC DNA]</scope>
    <source>
        <strain evidence="1">CG12_big_fil_rev_8_21_14_0_65_43_15</strain>
    </source>
</reference>
<accession>A0A2J0LMC7</accession>
<comment type="caution">
    <text evidence="1">The sequence shown here is derived from an EMBL/GenBank/DDBJ whole genome shotgun (WGS) entry which is preliminary data.</text>
</comment>
<name>A0A2J0LMC7_9BACT</name>
<dbReference type="GO" id="GO:0043165">
    <property type="term" value="P:Gram-negative-bacterium-type cell outer membrane assembly"/>
    <property type="evidence" value="ECO:0007669"/>
    <property type="project" value="InterPro"/>
</dbReference>
<dbReference type="InterPro" id="IPR007485">
    <property type="entry name" value="LPS_assembly_LptE"/>
</dbReference>
<evidence type="ECO:0008006" key="3">
    <source>
        <dbReference type="Google" id="ProtNLM"/>
    </source>
</evidence>
<organism evidence="1 2">
    <name type="scientific">Candidatus Taenaricola geysiri</name>
    <dbReference type="NCBI Taxonomy" id="1974752"/>
    <lineage>
        <taxon>Bacteria</taxon>
        <taxon>Pseudomonadati</taxon>
        <taxon>Candidatus Omnitrophota</taxon>
        <taxon>Candidatus Taenaricola</taxon>
    </lineage>
</organism>
<evidence type="ECO:0000313" key="2">
    <source>
        <dbReference type="Proteomes" id="UP000231267"/>
    </source>
</evidence>
<gene>
    <name evidence="1" type="ORF">COW11_06335</name>
</gene>
<dbReference type="AlphaFoldDB" id="A0A2J0LMC7"/>
<proteinExistence type="predicted"/>
<sequence length="208" mass="23583">MKNFNSNVIASERSERSNLLGSRSLLRRASLCSALLAMTISAFIISGCGYTNRSLIAPDADTIFVDTFKNSIDITKEITVRQRFSVYKPFIEVKVTNAVIKRILYDGNFKIVNRDLSDLLLTGEVIGYLRQPLRYSDAKDILEYRLNVIINFKLQDLKTGKVLLDEKNLTADTTYFVTGKSAKSEDSAIDTLLEDLSRRVISRIVNRW</sequence>
<dbReference type="GO" id="GO:0019867">
    <property type="term" value="C:outer membrane"/>
    <property type="evidence" value="ECO:0007669"/>
    <property type="project" value="InterPro"/>
</dbReference>
<protein>
    <recommendedName>
        <fullName evidence="3">ABC-type transport auxiliary lipoprotein component domain-containing protein</fullName>
    </recommendedName>
</protein>
<dbReference type="Proteomes" id="UP000231267">
    <property type="component" value="Unassembled WGS sequence"/>
</dbReference>
<dbReference type="EMBL" id="PFGP01000139">
    <property type="protein sequence ID" value="PIW65846.1"/>
    <property type="molecule type" value="Genomic_DNA"/>
</dbReference>
<dbReference type="Gene3D" id="3.30.160.150">
    <property type="entry name" value="Lipoprotein like domain"/>
    <property type="match status" value="1"/>
</dbReference>